<organism evidence="4">
    <name type="scientific">Melampsora larici-populina (strain 98AG31 / pathotype 3-4-7)</name>
    <name type="common">Poplar leaf rust fungus</name>
    <dbReference type="NCBI Taxonomy" id="747676"/>
    <lineage>
        <taxon>Eukaryota</taxon>
        <taxon>Fungi</taxon>
        <taxon>Dikarya</taxon>
        <taxon>Basidiomycota</taxon>
        <taxon>Pucciniomycotina</taxon>
        <taxon>Pucciniomycetes</taxon>
        <taxon>Pucciniales</taxon>
        <taxon>Melampsoraceae</taxon>
        <taxon>Melampsora</taxon>
    </lineage>
</organism>
<keyword evidence="1" id="KW-0175">Coiled coil</keyword>
<gene>
    <name evidence="3" type="ORF">MELLADRAFT_104868</name>
</gene>
<name>F4RG09_MELLP</name>
<protein>
    <recommendedName>
        <fullName evidence="2">CxC1-like cysteine cluster associated with KDZ transposases domain-containing protein</fullName>
    </recommendedName>
</protein>
<dbReference type="RefSeq" id="XP_007408257.1">
    <property type="nucleotide sequence ID" value="XM_007408195.1"/>
</dbReference>
<dbReference type="EMBL" id="GL883100">
    <property type="protein sequence ID" value="EGG08671.1"/>
    <property type="molecule type" value="Genomic_DNA"/>
</dbReference>
<dbReference type="KEGG" id="mlr:MELLADRAFT_104868"/>
<feature type="coiled-coil region" evidence="1">
    <location>
        <begin position="353"/>
        <end position="413"/>
    </location>
</feature>
<dbReference type="PANTHER" id="PTHR33096">
    <property type="entry name" value="CXC2 DOMAIN-CONTAINING PROTEIN"/>
    <property type="match status" value="1"/>
</dbReference>
<dbReference type="Proteomes" id="UP000001072">
    <property type="component" value="Unassembled WGS sequence"/>
</dbReference>
<evidence type="ECO:0000256" key="1">
    <source>
        <dbReference type="SAM" id="Coils"/>
    </source>
</evidence>
<dbReference type="PANTHER" id="PTHR33096:SF1">
    <property type="entry name" value="CXC1-LIKE CYSTEINE CLUSTER ASSOCIATED WITH KDZ TRANSPOSASES DOMAIN-CONTAINING PROTEIN"/>
    <property type="match status" value="1"/>
</dbReference>
<dbReference type="GeneID" id="18922419"/>
<keyword evidence="4" id="KW-1185">Reference proteome</keyword>
<dbReference type="VEuPathDB" id="FungiDB:MELLADRAFT_104868"/>
<dbReference type="InParanoid" id="F4RG09"/>
<feature type="domain" description="CxC1-like cysteine cluster associated with KDZ transposases" evidence="2">
    <location>
        <begin position="231"/>
        <end position="295"/>
    </location>
</feature>
<evidence type="ECO:0000313" key="4">
    <source>
        <dbReference type="Proteomes" id="UP000001072"/>
    </source>
</evidence>
<reference evidence="4" key="1">
    <citation type="journal article" date="2011" name="Proc. Natl. Acad. Sci. U.S.A.">
        <title>Obligate biotrophy features unraveled by the genomic analysis of rust fungi.</title>
        <authorList>
            <person name="Duplessis S."/>
            <person name="Cuomo C.A."/>
            <person name="Lin Y.-C."/>
            <person name="Aerts A."/>
            <person name="Tisserant E."/>
            <person name="Veneault-Fourrey C."/>
            <person name="Joly D.L."/>
            <person name="Hacquard S."/>
            <person name="Amselem J."/>
            <person name="Cantarel B.L."/>
            <person name="Chiu R."/>
            <person name="Coutinho P.M."/>
            <person name="Feau N."/>
            <person name="Field M."/>
            <person name="Frey P."/>
            <person name="Gelhaye E."/>
            <person name="Goldberg J."/>
            <person name="Grabherr M.G."/>
            <person name="Kodira C.D."/>
            <person name="Kohler A."/>
            <person name="Kuees U."/>
            <person name="Lindquist E.A."/>
            <person name="Lucas S.M."/>
            <person name="Mago R."/>
            <person name="Mauceli E."/>
            <person name="Morin E."/>
            <person name="Murat C."/>
            <person name="Pangilinan J.L."/>
            <person name="Park R."/>
            <person name="Pearson M."/>
            <person name="Quesneville H."/>
            <person name="Rouhier N."/>
            <person name="Sakthikumar S."/>
            <person name="Salamov A.A."/>
            <person name="Schmutz J."/>
            <person name="Selles B."/>
            <person name="Shapiro H."/>
            <person name="Tanguay P."/>
            <person name="Tuskan G.A."/>
            <person name="Henrissat B."/>
            <person name="Van de Peer Y."/>
            <person name="Rouze P."/>
            <person name="Ellis J.G."/>
            <person name="Dodds P.N."/>
            <person name="Schein J.E."/>
            <person name="Zhong S."/>
            <person name="Hamelin R.C."/>
            <person name="Grigoriev I.V."/>
            <person name="Szabo L.J."/>
            <person name="Martin F."/>
        </authorList>
    </citation>
    <scope>NUCLEOTIDE SEQUENCE [LARGE SCALE GENOMIC DNA]</scope>
    <source>
        <strain evidence="4">98AG31 / pathotype 3-4-7</strain>
    </source>
</reference>
<proteinExistence type="predicted"/>
<dbReference type="AlphaFoldDB" id="F4RG09"/>
<dbReference type="HOGENOM" id="CLU_011407_5_1_1"/>
<sequence length="553" mass="63664">MPEFRANVNVTVFAKGGTRPFICTDGFGQFLNGLTGRLHSQLPFRTWNVIPSSIRYLTSKALALAIQLINDQGCPTWAHGPNLNNRNDQSICLFTGLNDKKGKQLKAVTPAQRQFIKNQQRDLRHAEQSNAAFLQRLKGGVQPATIAEPNDAARFEDGPEEPEDVPDNFDMNHFMPGNRPPELQDLRHDPVMIALKRQRHQADRLAHEHRWLWQYAIMLPTFLRLRFETSNWFNNEKCLQDFRPPCNCAKRTEREVDLLDLISRRRVIISFCKDCDLSDPVRLLQMGYIAASPHTKKYLAELQESEGSLSKLVAANATHTTDYFQAQWVRQRELQLKAINVQAKEKRARVKVLVKLEEELLEARKQLEDMNAANAAIRTAEHRHDLLDLPRSLVNLEAKVQEVADELGNTELLNVRHRSNDRVKSAVTVQVALAMLYKAKFDEIQQQANAAAKTGEARVIEWRSIHSGLNKRSCRLWKWWDRGLLDVISWTSPFVENSAAIDGNLITRWREMVDRTSWGQIMGVPIFWAHEDDVPEEPPEEPDEDLFMYYDYM</sequence>
<dbReference type="Pfam" id="PF18802">
    <property type="entry name" value="CxC1"/>
    <property type="match status" value="1"/>
</dbReference>
<evidence type="ECO:0000259" key="2">
    <source>
        <dbReference type="Pfam" id="PF18802"/>
    </source>
</evidence>
<dbReference type="InterPro" id="IPR041320">
    <property type="entry name" value="CxC1"/>
</dbReference>
<evidence type="ECO:0000313" key="3">
    <source>
        <dbReference type="EMBL" id="EGG08671.1"/>
    </source>
</evidence>
<accession>F4RG09</accession>